<name>A0A0V0T0U8_9BILA</name>
<reference evidence="1 2" key="1">
    <citation type="submission" date="2015-01" db="EMBL/GenBank/DDBJ databases">
        <title>Evolution of Trichinella species and genotypes.</title>
        <authorList>
            <person name="Korhonen P.K."/>
            <person name="Edoardo P."/>
            <person name="Giuseppe L.R."/>
            <person name="Gasser R.B."/>
        </authorList>
    </citation>
    <scope>NUCLEOTIDE SEQUENCE [LARGE SCALE GENOMIC DNA]</scope>
    <source>
        <strain evidence="1">ISS417</strain>
    </source>
</reference>
<proteinExistence type="predicted"/>
<sequence>MALSNCVSYAPDVFPCHARREPHLARCPSKCVVFYYAPVIRLQLLSVIRL</sequence>
<gene>
    <name evidence="1" type="ORF">T05_9283</name>
</gene>
<dbReference type="Proteomes" id="UP000055048">
    <property type="component" value="Unassembled WGS sequence"/>
</dbReference>
<dbReference type="EMBL" id="JYDJ01001105">
    <property type="protein sequence ID" value="KRX32656.1"/>
    <property type="molecule type" value="Genomic_DNA"/>
</dbReference>
<keyword evidence="2" id="KW-1185">Reference proteome</keyword>
<dbReference type="AlphaFoldDB" id="A0A0V0T0U8"/>
<evidence type="ECO:0000313" key="1">
    <source>
        <dbReference type="EMBL" id="KRX32656.1"/>
    </source>
</evidence>
<comment type="caution">
    <text evidence="1">The sequence shown here is derived from an EMBL/GenBank/DDBJ whole genome shotgun (WGS) entry which is preliminary data.</text>
</comment>
<accession>A0A0V0T0U8</accession>
<protein>
    <submittedName>
        <fullName evidence="1">Uncharacterized protein</fullName>
    </submittedName>
</protein>
<organism evidence="1 2">
    <name type="scientific">Trichinella murrelli</name>
    <dbReference type="NCBI Taxonomy" id="144512"/>
    <lineage>
        <taxon>Eukaryota</taxon>
        <taxon>Metazoa</taxon>
        <taxon>Ecdysozoa</taxon>
        <taxon>Nematoda</taxon>
        <taxon>Enoplea</taxon>
        <taxon>Dorylaimia</taxon>
        <taxon>Trichinellida</taxon>
        <taxon>Trichinellidae</taxon>
        <taxon>Trichinella</taxon>
    </lineage>
</organism>
<evidence type="ECO:0000313" key="2">
    <source>
        <dbReference type="Proteomes" id="UP000055048"/>
    </source>
</evidence>